<sequence length="1198" mass="135846">MYREMIPIEPPSPIKRACSSRTSGPTEETPLPPPVWGGVDHSDEHYVMFEDEDERDHEPRPPSPKPRNTLFSDPTLYYWKEYSRDRYLLELLRHDGCGDASQDLCPGCKNSTRSPAYRCRECKGGVLFCRECCVSRHLENPLHIVDAWNGSLFVRTSLKALGLRVQFGHPPGEYCASPEAGRKGFAVLHNNGIHEVDVDFCGCEHRQRAGALDTQLLRGGWYPASEERPQTCMTFEALELFHIVTLQAKMTMYDYYRSLERLTRNDGVQPPDRYQVFICICREYRHLLLLKRGGRGHDPGGAKATKSGDLAVRCPACPRPGVNLPDDWEMASNEDKFLYIIFFALDACFRLKRLMISSELKDPGLGTGWAYMLENTAFREYLLTVTDQKEMTTCSGLAALDYANTKFSRGYSTTGVGMGVCARHEFVQPNGVGDLQKGERFANMDYIFASFLRYHDPLLFKFVSYDIVCIWWIHLMERLKELPPLVRCFLILPMICFVIPKMHIKGHGPGCGALFSLNLKPGSGQTDGEGIERPWSNIGGIAASTRIMGPGARHDTIDDHWSYWNWQKLVSLASMLRKRLDNAREQEVVQQEALDSFSDQQQDRVERWKAMVHDFEKDSSKKNPYEMVVVGLTEAQVRLQFQQEEEAAARKGIPAKHRVTPSEFMTECLDVEEEQREVRVKAELKKSKTTAQQIDMAALRTKLLRRLDRLRKLQATYCPGAIVALEKREALEDEQPENEPLFLPSALSEAERADGGCVNGLLEMELVMRDAQCRSALVKLRNQLVIKGRFLNYKALHARHQGATTRARSIVNRNELKIRLHSEKYQVAWNALWVNAGQDERLVGWKKLRKEDIRCMEDAEDLAAKEVKRRNAKARRKRKYDELIAHAVEVPAWLNAEEEEGDGDGEGDDAEGRVRESRREVSWIWMGAGMTGTDTELEDALRIEWAKAYARARRWKEEVRLLTEEFRRLPISLEFEADLWQERAKAVPVGSSELQDAYAQGMIAYALKQEALFRDIAARARQTETATKKVGTDAAREEDNDDDDDGQVNLALCGARLCIEVNDKLPAVVQAQVVDALASVAPQGPAFHHSAAPLPDEIDTMAPLGYGENQPWQLCVWAAAPACTPHTPTPMTKSVGFPISPARGRTPFERLSFTIGRNTAWASVSVSRRRPLRPTWPTPLRPRPLVLVRRAECVLTRQ</sequence>
<accession>A0AAD6YW62</accession>
<dbReference type="PANTHER" id="PTHR33104">
    <property type="entry name" value="SI:DKEY-29D5.2"/>
    <property type="match status" value="1"/>
</dbReference>
<name>A0AAD6YW62_9AGAR</name>
<keyword evidence="4" id="KW-1185">Reference proteome</keyword>
<evidence type="ECO:0000313" key="3">
    <source>
        <dbReference type="EMBL" id="KAJ7300378.1"/>
    </source>
</evidence>
<comment type="caution">
    <text evidence="3">The sequence shown here is derived from an EMBL/GenBank/DDBJ whole genome shotgun (WGS) entry which is preliminary data.</text>
</comment>
<feature type="compositionally biased region" description="Basic and acidic residues" evidence="1">
    <location>
        <begin position="1024"/>
        <end position="1037"/>
    </location>
</feature>
<evidence type="ECO:0000259" key="2">
    <source>
        <dbReference type="Pfam" id="PF18803"/>
    </source>
</evidence>
<feature type="domain" description="CxC2-like cysteine cluster KDZ transposase-associated" evidence="2">
    <location>
        <begin position="158"/>
        <end position="266"/>
    </location>
</feature>
<feature type="region of interest" description="Disordered" evidence="1">
    <location>
        <begin position="1024"/>
        <end position="1046"/>
    </location>
</feature>
<dbReference type="PANTHER" id="PTHR33104:SF2">
    <property type="entry name" value="CXC3 LIKE CYSTEINE CLUSTER DOMAIN-CONTAINING PROTEIN"/>
    <property type="match status" value="1"/>
</dbReference>
<feature type="region of interest" description="Disordered" evidence="1">
    <location>
        <begin position="1"/>
        <end position="69"/>
    </location>
</feature>
<dbReference type="Pfam" id="PF18803">
    <property type="entry name" value="CxC2"/>
    <property type="match status" value="1"/>
</dbReference>
<dbReference type="InterPro" id="IPR040521">
    <property type="entry name" value="KDZ"/>
</dbReference>
<dbReference type="AlphaFoldDB" id="A0AAD6YW62"/>
<dbReference type="Pfam" id="PF18758">
    <property type="entry name" value="KDZ"/>
    <property type="match status" value="1"/>
</dbReference>
<evidence type="ECO:0000313" key="4">
    <source>
        <dbReference type="Proteomes" id="UP001218218"/>
    </source>
</evidence>
<protein>
    <recommendedName>
        <fullName evidence="2">CxC2-like cysteine cluster KDZ transposase-associated domain-containing protein</fullName>
    </recommendedName>
</protein>
<dbReference type="Proteomes" id="UP001218218">
    <property type="component" value="Unassembled WGS sequence"/>
</dbReference>
<reference evidence="3" key="1">
    <citation type="submission" date="2023-03" db="EMBL/GenBank/DDBJ databases">
        <title>Massive genome expansion in bonnet fungi (Mycena s.s.) driven by repeated elements and novel gene families across ecological guilds.</title>
        <authorList>
            <consortium name="Lawrence Berkeley National Laboratory"/>
            <person name="Harder C.B."/>
            <person name="Miyauchi S."/>
            <person name="Viragh M."/>
            <person name="Kuo A."/>
            <person name="Thoen E."/>
            <person name="Andreopoulos B."/>
            <person name="Lu D."/>
            <person name="Skrede I."/>
            <person name="Drula E."/>
            <person name="Henrissat B."/>
            <person name="Morin E."/>
            <person name="Kohler A."/>
            <person name="Barry K."/>
            <person name="LaButti K."/>
            <person name="Morin E."/>
            <person name="Salamov A."/>
            <person name="Lipzen A."/>
            <person name="Mereny Z."/>
            <person name="Hegedus B."/>
            <person name="Baldrian P."/>
            <person name="Stursova M."/>
            <person name="Weitz H."/>
            <person name="Taylor A."/>
            <person name="Grigoriev I.V."/>
            <person name="Nagy L.G."/>
            <person name="Martin F."/>
            <person name="Kauserud H."/>
        </authorList>
    </citation>
    <scope>NUCLEOTIDE SEQUENCE</scope>
    <source>
        <strain evidence="3">CBHHK002</strain>
    </source>
</reference>
<dbReference type="EMBL" id="JARIHO010000174">
    <property type="protein sequence ID" value="KAJ7300378.1"/>
    <property type="molecule type" value="Genomic_DNA"/>
</dbReference>
<dbReference type="InterPro" id="IPR041457">
    <property type="entry name" value="CxC2_KDZ-assoc"/>
</dbReference>
<organism evidence="3 4">
    <name type="scientific">Mycena albidolilacea</name>
    <dbReference type="NCBI Taxonomy" id="1033008"/>
    <lineage>
        <taxon>Eukaryota</taxon>
        <taxon>Fungi</taxon>
        <taxon>Dikarya</taxon>
        <taxon>Basidiomycota</taxon>
        <taxon>Agaricomycotina</taxon>
        <taxon>Agaricomycetes</taxon>
        <taxon>Agaricomycetidae</taxon>
        <taxon>Agaricales</taxon>
        <taxon>Marasmiineae</taxon>
        <taxon>Mycenaceae</taxon>
        <taxon>Mycena</taxon>
    </lineage>
</organism>
<evidence type="ECO:0000256" key="1">
    <source>
        <dbReference type="SAM" id="MobiDB-lite"/>
    </source>
</evidence>
<feature type="region of interest" description="Disordered" evidence="1">
    <location>
        <begin position="895"/>
        <end position="915"/>
    </location>
</feature>
<feature type="compositionally biased region" description="Acidic residues" evidence="1">
    <location>
        <begin position="896"/>
        <end position="909"/>
    </location>
</feature>
<gene>
    <name evidence="3" type="ORF">DFH08DRAFT_979725</name>
</gene>
<proteinExistence type="predicted"/>